<evidence type="ECO:0000313" key="4">
    <source>
        <dbReference type="Proteomes" id="UP001203297"/>
    </source>
</evidence>
<feature type="region of interest" description="Disordered" evidence="1">
    <location>
        <begin position="1"/>
        <end position="21"/>
    </location>
</feature>
<reference evidence="3" key="1">
    <citation type="journal article" date="2022" name="New Phytol.">
        <title>Evolutionary transition to the ectomycorrhizal habit in the genomes of a hyperdiverse lineage of mushroom-forming fungi.</title>
        <authorList>
            <person name="Looney B."/>
            <person name="Miyauchi S."/>
            <person name="Morin E."/>
            <person name="Drula E."/>
            <person name="Courty P.E."/>
            <person name="Kohler A."/>
            <person name="Kuo A."/>
            <person name="LaButti K."/>
            <person name="Pangilinan J."/>
            <person name="Lipzen A."/>
            <person name="Riley R."/>
            <person name="Andreopoulos W."/>
            <person name="He G."/>
            <person name="Johnson J."/>
            <person name="Nolan M."/>
            <person name="Tritt A."/>
            <person name="Barry K.W."/>
            <person name="Grigoriev I.V."/>
            <person name="Nagy L.G."/>
            <person name="Hibbett D."/>
            <person name="Henrissat B."/>
            <person name="Matheny P.B."/>
            <person name="Labbe J."/>
            <person name="Martin F.M."/>
        </authorList>
    </citation>
    <scope>NUCLEOTIDE SEQUENCE</scope>
    <source>
        <strain evidence="3">BPL690</strain>
    </source>
</reference>
<protein>
    <submittedName>
        <fullName evidence="3">Uncharacterized protein</fullName>
    </submittedName>
</protein>
<sequence length="117" mass="12755">MSSISDLYSNSDNNGDDPASMVDYSHILDSLEPRSPHNVFHNLDGVDSNRLGDILAPMSAHPGLTITAVAVIALTLGLLHLRRLRRTKTKATSMMSDSWDRSPESFSLKSTSQDDAV</sequence>
<accession>A0AAD4QP80</accession>
<dbReference type="Proteomes" id="UP001203297">
    <property type="component" value="Unassembled WGS sequence"/>
</dbReference>
<name>A0AAD4QP80_9AGAM</name>
<evidence type="ECO:0000256" key="2">
    <source>
        <dbReference type="SAM" id="Phobius"/>
    </source>
</evidence>
<keyword evidence="2" id="KW-0812">Transmembrane</keyword>
<keyword evidence="4" id="KW-1185">Reference proteome</keyword>
<evidence type="ECO:0000313" key="3">
    <source>
        <dbReference type="EMBL" id="KAI0301932.1"/>
    </source>
</evidence>
<feature type="transmembrane region" description="Helical" evidence="2">
    <location>
        <begin position="60"/>
        <end position="81"/>
    </location>
</feature>
<keyword evidence="2" id="KW-1133">Transmembrane helix</keyword>
<feature type="region of interest" description="Disordered" evidence="1">
    <location>
        <begin position="90"/>
        <end position="117"/>
    </location>
</feature>
<dbReference type="EMBL" id="WTXG01000012">
    <property type="protein sequence ID" value="KAI0301932.1"/>
    <property type="molecule type" value="Genomic_DNA"/>
</dbReference>
<comment type="caution">
    <text evidence="3">The sequence shown here is derived from an EMBL/GenBank/DDBJ whole genome shotgun (WGS) entry which is preliminary data.</text>
</comment>
<organism evidence="3 4">
    <name type="scientific">Multifurca ochricompacta</name>
    <dbReference type="NCBI Taxonomy" id="376703"/>
    <lineage>
        <taxon>Eukaryota</taxon>
        <taxon>Fungi</taxon>
        <taxon>Dikarya</taxon>
        <taxon>Basidiomycota</taxon>
        <taxon>Agaricomycotina</taxon>
        <taxon>Agaricomycetes</taxon>
        <taxon>Russulales</taxon>
        <taxon>Russulaceae</taxon>
        <taxon>Multifurca</taxon>
    </lineage>
</organism>
<dbReference type="AlphaFoldDB" id="A0AAD4QP80"/>
<gene>
    <name evidence="3" type="ORF">B0F90DRAFT_1816812</name>
</gene>
<keyword evidence="2" id="KW-0472">Membrane</keyword>
<feature type="compositionally biased region" description="Polar residues" evidence="1">
    <location>
        <begin position="104"/>
        <end position="117"/>
    </location>
</feature>
<feature type="compositionally biased region" description="Polar residues" evidence="1">
    <location>
        <begin position="1"/>
        <end position="13"/>
    </location>
</feature>
<proteinExistence type="predicted"/>
<evidence type="ECO:0000256" key="1">
    <source>
        <dbReference type="SAM" id="MobiDB-lite"/>
    </source>
</evidence>